<reference evidence="2" key="1">
    <citation type="journal article" date="2014" name="Front. Microbiol.">
        <title>High frequency of phylogenetically diverse reductive dehalogenase-homologous genes in deep subseafloor sedimentary metagenomes.</title>
        <authorList>
            <person name="Kawai M."/>
            <person name="Futagami T."/>
            <person name="Toyoda A."/>
            <person name="Takaki Y."/>
            <person name="Nishi S."/>
            <person name="Hori S."/>
            <person name="Arai W."/>
            <person name="Tsubouchi T."/>
            <person name="Morono Y."/>
            <person name="Uchiyama I."/>
            <person name="Ito T."/>
            <person name="Fujiyama A."/>
            <person name="Inagaki F."/>
            <person name="Takami H."/>
        </authorList>
    </citation>
    <scope>NUCLEOTIDE SEQUENCE</scope>
    <source>
        <strain evidence="2">Expedition CK06-06</strain>
    </source>
</reference>
<feature type="non-terminal residue" evidence="2">
    <location>
        <position position="103"/>
    </location>
</feature>
<feature type="domain" description="Transposase (putative) YhgA-like" evidence="1">
    <location>
        <begin position="6"/>
        <end position="102"/>
    </location>
</feature>
<dbReference type="InterPro" id="IPR006842">
    <property type="entry name" value="Transposase_31"/>
</dbReference>
<proteinExistence type="predicted"/>
<sequence length="103" mass="12376">MKELYKPHDSFFHAVFSQKDNARDLVLSSLPDRIIRVLDLDSIEVSRESFVDRKLASNQSDILIKTRLRKSPVMIYILVEHKSHPYRWTVFQLLKYMVRIWEK</sequence>
<protein>
    <recommendedName>
        <fullName evidence="1">Transposase (putative) YhgA-like domain-containing protein</fullName>
    </recommendedName>
</protein>
<evidence type="ECO:0000259" key="1">
    <source>
        <dbReference type="Pfam" id="PF04754"/>
    </source>
</evidence>
<dbReference type="EMBL" id="BART01025015">
    <property type="protein sequence ID" value="GAG95701.1"/>
    <property type="molecule type" value="Genomic_DNA"/>
</dbReference>
<dbReference type="PANTHER" id="PTHR34611:SF2">
    <property type="entry name" value="INACTIVE RECOMBINATION-PROMOTING NUCLEASE-LIKE PROTEIN RPNE-RELATED"/>
    <property type="match status" value="1"/>
</dbReference>
<dbReference type="GO" id="GO:1990238">
    <property type="term" value="F:double-stranded DNA endonuclease activity"/>
    <property type="evidence" value="ECO:0007669"/>
    <property type="project" value="TreeGrafter"/>
</dbReference>
<dbReference type="GO" id="GO:0006310">
    <property type="term" value="P:DNA recombination"/>
    <property type="evidence" value="ECO:0007669"/>
    <property type="project" value="TreeGrafter"/>
</dbReference>
<gene>
    <name evidence="2" type="ORF">S01H4_45005</name>
</gene>
<dbReference type="InterPro" id="IPR051699">
    <property type="entry name" value="Rpn/YhgA-like_nuclease"/>
</dbReference>
<accession>X1DGZ1</accession>
<dbReference type="AlphaFoldDB" id="X1DGZ1"/>
<dbReference type="Pfam" id="PF04754">
    <property type="entry name" value="Transposase_31"/>
    <property type="match status" value="1"/>
</dbReference>
<organism evidence="2">
    <name type="scientific">marine sediment metagenome</name>
    <dbReference type="NCBI Taxonomy" id="412755"/>
    <lineage>
        <taxon>unclassified sequences</taxon>
        <taxon>metagenomes</taxon>
        <taxon>ecological metagenomes</taxon>
    </lineage>
</organism>
<comment type="caution">
    <text evidence="2">The sequence shown here is derived from an EMBL/GenBank/DDBJ whole genome shotgun (WGS) entry which is preliminary data.</text>
</comment>
<dbReference type="PANTHER" id="PTHR34611">
    <property type="match status" value="1"/>
</dbReference>
<evidence type="ECO:0000313" key="2">
    <source>
        <dbReference type="EMBL" id="GAG95701.1"/>
    </source>
</evidence>
<name>X1DGZ1_9ZZZZ</name>